<dbReference type="InterPro" id="IPR002646">
    <property type="entry name" value="PolA_pol_head_dom"/>
</dbReference>
<keyword evidence="9" id="KW-0460">Magnesium</keyword>
<keyword evidence="12" id="KW-0175">Coiled coil</keyword>
<dbReference type="SUPFAM" id="SSF81891">
    <property type="entry name" value="Poly A polymerase C-terminal region-like"/>
    <property type="match status" value="1"/>
</dbReference>
<protein>
    <submittedName>
        <fullName evidence="14">CCA tRNA nucleotidyltransferase</fullName>
    </submittedName>
</protein>
<evidence type="ECO:0000313" key="14">
    <source>
        <dbReference type="EMBL" id="HGK23368.1"/>
    </source>
</evidence>
<dbReference type="InterPro" id="IPR006674">
    <property type="entry name" value="HD_domain"/>
</dbReference>
<dbReference type="CDD" id="cd00077">
    <property type="entry name" value="HDc"/>
    <property type="match status" value="1"/>
</dbReference>
<evidence type="ECO:0000256" key="3">
    <source>
        <dbReference type="ARBA" id="ARBA00022555"/>
    </source>
</evidence>
<dbReference type="GO" id="GO:0016779">
    <property type="term" value="F:nucleotidyltransferase activity"/>
    <property type="evidence" value="ECO:0007669"/>
    <property type="project" value="UniProtKB-KW"/>
</dbReference>
<evidence type="ECO:0000256" key="8">
    <source>
        <dbReference type="ARBA" id="ARBA00022741"/>
    </source>
</evidence>
<dbReference type="RefSeq" id="WP_149122968.1">
    <property type="nucleotide sequence ID" value="NZ_VTFL01000004.1"/>
</dbReference>
<keyword evidence="3" id="KW-0820">tRNA-binding</keyword>
<evidence type="ECO:0000256" key="11">
    <source>
        <dbReference type="RuleBase" id="RU003953"/>
    </source>
</evidence>
<keyword evidence="4 11" id="KW-0808">Transferase</keyword>
<comment type="caution">
    <text evidence="14">The sequence shown here is derived from an EMBL/GenBank/DDBJ whole genome shotgun (WGS) entry which is preliminary data.</text>
</comment>
<evidence type="ECO:0000256" key="2">
    <source>
        <dbReference type="ARBA" id="ARBA00007265"/>
    </source>
</evidence>
<dbReference type="PANTHER" id="PTHR47545:SF2">
    <property type="entry name" value="CC-ADDING TRNA NUCLEOTIDYLTRANSFERASE"/>
    <property type="match status" value="1"/>
</dbReference>
<evidence type="ECO:0000256" key="1">
    <source>
        <dbReference type="ARBA" id="ARBA00001946"/>
    </source>
</evidence>
<evidence type="ECO:0000256" key="5">
    <source>
        <dbReference type="ARBA" id="ARBA00022694"/>
    </source>
</evidence>
<feature type="coiled-coil region" evidence="12">
    <location>
        <begin position="437"/>
        <end position="464"/>
    </location>
</feature>
<name>A0A7V3ZI33_DICTH</name>
<keyword evidence="8" id="KW-0547">Nucleotide-binding</keyword>
<dbReference type="Pfam" id="PF01743">
    <property type="entry name" value="PolyA_pol"/>
    <property type="match status" value="1"/>
</dbReference>
<dbReference type="GO" id="GO:0000049">
    <property type="term" value="F:tRNA binding"/>
    <property type="evidence" value="ECO:0007669"/>
    <property type="project" value="UniProtKB-KW"/>
</dbReference>
<comment type="similarity">
    <text evidence="2 11">Belongs to the tRNA nucleotidyltransferase/poly(A) polymerase family.</text>
</comment>
<dbReference type="NCBIfam" id="TIGR00277">
    <property type="entry name" value="HDIG"/>
    <property type="match status" value="1"/>
</dbReference>
<keyword evidence="6" id="KW-0548">Nucleotidyltransferase</keyword>
<evidence type="ECO:0000256" key="6">
    <source>
        <dbReference type="ARBA" id="ARBA00022695"/>
    </source>
</evidence>
<comment type="cofactor">
    <cofactor evidence="1">
        <name>Mg(2+)</name>
        <dbReference type="ChEBI" id="CHEBI:18420"/>
    </cofactor>
</comment>
<dbReference type="InterPro" id="IPR032828">
    <property type="entry name" value="PolyA_RNA-bd"/>
</dbReference>
<keyword evidence="10 11" id="KW-0694">RNA-binding</keyword>
<feature type="domain" description="HD" evidence="13">
    <location>
        <begin position="236"/>
        <end position="406"/>
    </location>
</feature>
<dbReference type="Pfam" id="PF01966">
    <property type="entry name" value="HD"/>
    <property type="match status" value="1"/>
</dbReference>
<dbReference type="GO" id="GO:0000166">
    <property type="term" value="F:nucleotide binding"/>
    <property type="evidence" value="ECO:0007669"/>
    <property type="project" value="UniProtKB-KW"/>
</dbReference>
<proteinExistence type="inferred from homology"/>
<dbReference type="Pfam" id="PF12627">
    <property type="entry name" value="PolyA_pol_RNAbd"/>
    <property type="match status" value="1"/>
</dbReference>
<evidence type="ECO:0000256" key="12">
    <source>
        <dbReference type="SAM" id="Coils"/>
    </source>
</evidence>
<dbReference type="EMBL" id="DTDV01000007">
    <property type="protein sequence ID" value="HGK23368.1"/>
    <property type="molecule type" value="Genomic_DNA"/>
</dbReference>
<sequence>MEQELYKILYIIREYSKIYDITPYIVGGFIRDYLLGKKPQDIDFLIDPFNIDFIDNLSKILKGRLVILDEERKYFRIVVKNKENTFVLDFTPIYQQNLLLEIVRRDFTINSIVLNLRNFEIYDPLKGLKDLERNVLKLSSPDSLKEDPLRILRVFRFGASGFKIDKSVFESIRKNSQRLSKIKPERIHEELYKILKNPFTSYIWKEMEEYNVLREIFPELSEMKNIPWSEPHHENPLEHSITTLYVLEELFYNIDKIFPSIKKELEKYFSEKLFSEFTKKETLKLASLLHDIGKSKTYSIDENNLVHYYGHSKVGSEMLEEIAERLKLSNKELSFIQKIIRNHMYLIDFIKNQEINPIHKLISRVNEDVPSLIFLFISDQIAIKRTFENKEYFEKLLQDFFRLKSIPKPLLSGHEIMQLFNLQPSPLVGILKEKLIEAQIEEKIKTKEEAIRFLKEILENERNTSRDHS</sequence>
<dbReference type="InterPro" id="IPR006675">
    <property type="entry name" value="HDIG_dom"/>
</dbReference>
<evidence type="ECO:0000256" key="10">
    <source>
        <dbReference type="ARBA" id="ARBA00022884"/>
    </source>
</evidence>
<gene>
    <name evidence="14" type="ORF">ENU78_02790</name>
</gene>
<dbReference type="PROSITE" id="PS51831">
    <property type="entry name" value="HD"/>
    <property type="match status" value="1"/>
</dbReference>
<dbReference type="InterPro" id="IPR050124">
    <property type="entry name" value="tRNA_CCA-adding_enzyme"/>
</dbReference>
<dbReference type="InterPro" id="IPR043519">
    <property type="entry name" value="NT_sf"/>
</dbReference>
<organism evidence="14">
    <name type="scientific">Dictyoglomus thermophilum</name>
    <dbReference type="NCBI Taxonomy" id="14"/>
    <lineage>
        <taxon>Bacteria</taxon>
        <taxon>Pseudomonadati</taxon>
        <taxon>Dictyoglomota</taxon>
        <taxon>Dictyoglomia</taxon>
        <taxon>Dictyoglomales</taxon>
        <taxon>Dictyoglomaceae</taxon>
        <taxon>Dictyoglomus</taxon>
    </lineage>
</organism>
<dbReference type="GO" id="GO:0046872">
    <property type="term" value="F:metal ion binding"/>
    <property type="evidence" value="ECO:0007669"/>
    <property type="project" value="UniProtKB-KW"/>
</dbReference>
<evidence type="ECO:0000256" key="4">
    <source>
        <dbReference type="ARBA" id="ARBA00022679"/>
    </source>
</evidence>
<dbReference type="Gene3D" id="3.30.460.10">
    <property type="entry name" value="Beta Polymerase, domain 2"/>
    <property type="match status" value="1"/>
</dbReference>
<dbReference type="AlphaFoldDB" id="A0A7V3ZI33"/>
<evidence type="ECO:0000256" key="9">
    <source>
        <dbReference type="ARBA" id="ARBA00022842"/>
    </source>
</evidence>
<keyword evidence="5" id="KW-0819">tRNA processing</keyword>
<dbReference type="GO" id="GO:0008033">
    <property type="term" value="P:tRNA processing"/>
    <property type="evidence" value="ECO:0007669"/>
    <property type="project" value="UniProtKB-KW"/>
</dbReference>
<evidence type="ECO:0000259" key="13">
    <source>
        <dbReference type="PROSITE" id="PS51831"/>
    </source>
</evidence>
<dbReference type="SUPFAM" id="SSF81301">
    <property type="entry name" value="Nucleotidyltransferase"/>
    <property type="match status" value="1"/>
</dbReference>
<dbReference type="PANTHER" id="PTHR47545">
    <property type="entry name" value="MULTIFUNCTIONAL CCA PROTEIN"/>
    <property type="match status" value="1"/>
</dbReference>
<dbReference type="InterPro" id="IPR003607">
    <property type="entry name" value="HD/PDEase_dom"/>
</dbReference>
<reference evidence="14" key="1">
    <citation type="journal article" date="2020" name="mSystems">
        <title>Genome- and Community-Level Interaction Insights into Carbon Utilization and Element Cycling Functions of Hydrothermarchaeota in Hydrothermal Sediment.</title>
        <authorList>
            <person name="Zhou Z."/>
            <person name="Liu Y."/>
            <person name="Xu W."/>
            <person name="Pan J."/>
            <person name="Luo Z.H."/>
            <person name="Li M."/>
        </authorList>
    </citation>
    <scope>NUCLEOTIDE SEQUENCE [LARGE SCALE GENOMIC DNA]</scope>
    <source>
        <strain evidence="14">SpSt-70</strain>
    </source>
</reference>
<dbReference type="CDD" id="cd05398">
    <property type="entry name" value="NT_ClassII-CCAase"/>
    <property type="match status" value="1"/>
</dbReference>
<accession>A0A7V3ZI33</accession>
<dbReference type="Gene3D" id="1.10.3090.10">
    <property type="entry name" value="cca-adding enzyme, domain 2"/>
    <property type="match status" value="1"/>
</dbReference>
<keyword evidence="7" id="KW-0479">Metal-binding</keyword>
<evidence type="ECO:0000256" key="7">
    <source>
        <dbReference type="ARBA" id="ARBA00022723"/>
    </source>
</evidence>